<dbReference type="Gene3D" id="2.30.110.10">
    <property type="entry name" value="Electron Transport, Fmn-binding Protein, Chain A"/>
    <property type="match status" value="1"/>
</dbReference>
<keyword evidence="3" id="KW-1185">Reference proteome</keyword>
<protein>
    <submittedName>
        <fullName evidence="2">General stress protein 26</fullName>
    </submittedName>
</protein>
<name>A0A1I6PE61_9CAUL</name>
<sequence>MGDTTLTAAEAETAFWDSLKKSNTGMLGLDQPGYHAQPMTAFREEETGTIWFFTRDDTDLAKDAALPGGQDAMFHYGSKDQNVWACIQGQLSVHGHDREIIDRHWNPVLAAWYPDGKDDPHLTILKFDAGDGRIWVNEGGFFKFAYEIAKANATDTLPDTGGVRDVNLQ</sequence>
<dbReference type="STRING" id="871741.SAMN05192570_1081"/>
<accession>A0A1I6PE61</accession>
<dbReference type="InterPro" id="IPR052917">
    <property type="entry name" value="Stress-Dev_Protein"/>
</dbReference>
<evidence type="ECO:0000313" key="2">
    <source>
        <dbReference type="EMBL" id="SFS38502.1"/>
    </source>
</evidence>
<dbReference type="Proteomes" id="UP000198788">
    <property type="component" value="Unassembled WGS sequence"/>
</dbReference>
<dbReference type="PANTHER" id="PTHR34818:SF1">
    <property type="entry name" value="PROTEIN BLI-3"/>
    <property type="match status" value="1"/>
</dbReference>
<dbReference type="SUPFAM" id="SSF50475">
    <property type="entry name" value="FMN-binding split barrel"/>
    <property type="match status" value="1"/>
</dbReference>
<dbReference type="EMBL" id="FOZV01000001">
    <property type="protein sequence ID" value="SFS38502.1"/>
    <property type="molecule type" value="Genomic_DNA"/>
</dbReference>
<feature type="domain" description="General stress protein FMN-binding split barrel" evidence="1">
    <location>
        <begin position="11"/>
        <end position="159"/>
    </location>
</feature>
<proteinExistence type="predicted"/>
<reference evidence="3" key="1">
    <citation type="submission" date="2016-10" db="EMBL/GenBank/DDBJ databases">
        <authorList>
            <person name="Varghese N."/>
            <person name="Submissions S."/>
        </authorList>
    </citation>
    <scope>NUCLEOTIDE SEQUENCE [LARGE SCALE GENOMIC DNA]</scope>
    <source>
        <strain evidence="3">CGMCC 1.10683</strain>
    </source>
</reference>
<dbReference type="OrthoDB" id="1432662at2"/>
<dbReference type="PANTHER" id="PTHR34818">
    <property type="entry name" value="PROTEIN BLI-3"/>
    <property type="match status" value="1"/>
</dbReference>
<evidence type="ECO:0000313" key="3">
    <source>
        <dbReference type="Proteomes" id="UP000198788"/>
    </source>
</evidence>
<gene>
    <name evidence="2" type="ORF">SAMN05192570_1081</name>
</gene>
<organism evidence="2 3">
    <name type="scientific">Brevundimonas viscosa</name>
    <dbReference type="NCBI Taxonomy" id="871741"/>
    <lineage>
        <taxon>Bacteria</taxon>
        <taxon>Pseudomonadati</taxon>
        <taxon>Pseudomonadota</taxon>
        <taxon>Alphaproteobacteria</taxon>
        <taxon>Caulobacterales</taxon>
        <taxon>Caulobacteraceae</taxon>
        <taxon>Brevundimonas</taxon>
    </lineage>
</organism>
<evidence type="ECO:0000259" key="1">
    <source>
        <dbReference type="Pfam" id="PF16242"/>
    </source>
</evidence>
<dbReference type="AlphaFoldDB" id="A0A1I6PE61"/>
<dbReference type="RefSeq" id="WP_092307466.1">
    <property type="nucleotide sequence ID" value="NZ_FOZV01000001.1"/>
</dbReference>
<dbReference type="InterPro" id="IPR012349">
    <property type="entry name" value="Split_barrel_FMN-bd"/>
</dbReference>
<dbReference type="InterPro" id="IPR038725">
    <property type="entry name" value="YdaG_split_barrel_FMN-bd"/>
</dbReference>
<dbReference type="Pfam" id="PF16242">
    <property type="entry name" value="Pyrid_ox_like"/>
    <property type="match status" value="1"/>
</dbReference>